<reference evidence="1 3" key="1">
    <citation type="journal article" date="2012" name="J. Bacteriol.">
        <title>Draft Genome Sequence of Vibrio fischeri SR5, a Strain Isolated from the Light Organ of the Mediterranean Squid Sepiola robusta.</title>
        <authorList>
            <person name="Gyllborg M.C."/>
            <person name="Sahl J.W."/>
            <person name="Cronin D.C.III."/>
            <person name="Rasko D.A."/>
            <person name="Mandel M.J."/>
        </authorList>
    </citation>
    <scope>NUCLEOTIDE SEQUENCE [LARGE SCALE GENOMIC DNA]</scope>
    <source>
        <strain evidence="1 3">SR5</strain>
    </source>
</reference>
<name>A0AAV3EMC0_ALIFS</name>
<sequence>MLIALLHDLCQRFVLIGKELIYQDLLLNDFN</sequence>
<evidence type="ECO:0000313" key="2">
    <source>
        <dbReference type="EMBL" id="EHN68003.1"/>
    </source>
</evidence>
<proteinExistence type="predicted"/>
<dbReference type="EMBL" id="AHIH01000015">
    <property type="protein sequence ID" value="EHN67996.1"/>
    <property type="molecule type" value="Genomic_DNA"/>
</dbReference>
<dbReference type="EMBL" id="AHIH01000015">
    <property type="protein sequence ID" value="EHN68003.1"/>
    <property type="molecule type" value="Genomic_DNA"/>
</dbReference>
<dbReference type="AlphaFoldDB" id="A0AAV3EMC0"/>
<protein>
    <submittedName>
        <fullName evidence="1">Uncharacterized protein</fullName>
    </submittedName>
</protein>
<gene>
    <name evidence="1" type="ORF">VFSR5_2721</name>
    <name evidence="2" type="ORF">VFSR5_2728</name>
</gene>
<accession>A0AAV3EMC0</accession>
<dbReference type="Proteomes" id="UP000004521">
    <property type="component" value="Unassembled WGS sequence"/>
</dbReference>
<comment type="caution">
    <text evidence="1">The sequence shown here is derived from an EMBL/GenBank/DDBJ whole genome shotgun (WGS) entry which is preliminary data.</text>
</comment>
<organism evidence="1 3">
    <name type="scientific">Aliivibrio fischeri SR5</name>
    <dbReference type="NCBI Taxonomy" id="1088719"/>
    <lineage>
        <taxon>Bacteria</taxon>
        <taxon>Pseudomonadati</taxon>
        <taxon>Pseudomonadota</taxon>
        <taxon>Gammaproteobacteria</taxon>
        <taxon>Vibrionales</taxon>
        <taxon>Vibrionaceae</taxon>
        <taxon>Aliivibrio</taxon>
    </lineage>
</organism>
<evidence type="ECO:0000313" key="3">
    <source>
        <dbReference type="Proteomes" id="UP000004521"/>
    </source>
</evidence>
<evidence type="ECO:0000313" key="1">
    <source>
        <dbReference type="EMBL" id="EHN67996.1"/>
    </source>
</evidence>